<feature type="transmembrane region" description="Helical" evidence="1">
    <location>
        <begin position="290"/>
        <end position="310"/>
    </location>
</feature>
<accession>A0A9D2FPM3</accession>
<name>A0A9D2FPM3_9FIRM</name>
<protein>
    <recommendedName>
        <fullName evidence="4">FtsX-like permease family protein</fullName>
    </recommendedName>
</protein>
<evidence type="ECO:0008006" key="4">
    <source>
        <dbReference type="Google" id="ProtNLM"/>
    </source>
</evidence>
<reference evidence="2" key="2">
    <citation type="submission" date="2021-04" db="EMBL/GenBank/DDBJ databases">
        <authorList>
            <person name="Gilroy R."/>
        </authorList>
    </citation>
    <scope>NUCLEOTIDE SEQUENCE</scope>
    <source>
        <strain evidence="2">1068</strain>
    </source>
</reference>
<organism evidence="2 3">
    <name type="scientific">Candidatus Blautia pullicola</name>
    <dbReference type="NCBI Taxonomy" id="2838498"/>
    <lineage>
        <taxon>Bacteria</taxon>
        <taxon>Bacillati</taxon>
        <taxon>Bacillota</taxon>
        <taxon>Clostridia</taxon>
        <taxon>Lachnospirales</taxon>
        <taxon>Lachnospiraceae</taxon>
        <taxon>Blautia</taxon>
    </lineage>
</organism>
<evidence type="ECO:0000313" key="3">
    <source>
        <dbReference type="Proteomes" id="UP000824056"/>
    </source>
</evidence>
<keyword evidence="1" id="KW-1133">Transmembrane helix</keyword>
<keyword evidence="1" id="KW-0812">Transmembrane</keyword>
<sequence length="400" mass="44423">MFLVREIFRSFRRRKVQSLLLLGTGILLFSFLGIYWGNIRGNQKTIKALSHTMPVYVQIINRDGSQEIGLEITSGQMDALLQAGVKNPVYTAQAGGNIDPAGEQEPVKVCDTIITAANTMEALSVGEKDISFLESYGPDFLQTDQPWCLINEKYGAQHKISPGDEIELTLYGIKYDSQGLSSKFQKIGRARLLVIGTLQNGERDIVLPADWMRGFAEEKGKDFYYDSARAQLKDPMKLNEFKEKMENSMFLEQNSSAGSSRRGDTLLVQDTLFISTAEQISQNLKLLEALFLPFCLLLALLLVTASFLILRSRRMELAIKALLGRSKAAVMGTLFLENWGIQGMGCVLAVPVLYLLTDLEDGKQLLELWLLFLGGSGAANLLALGLLCRFDIMGLLTKID</sequence>
<comment type="caution">
    <text evidence="2">The sequence shown here is derived from an EMBL/GenBank/DDBJ whole genome shotgun (WGS) entry which is preliminary data.</text>
</comment>
<dbReference type="Proteomes" id="UP000824056">
    <property type="component" value="Unassembled WGS sequence"/>
</dbReference>
<dbReference type="EMBL" id="DXBG01000099">
    <property type="protein sequence ID" value="HIZ65068.1"/>
    <property type="molecule type" value="Genomic_DNA"/>
</dbReference>
<evidence type="ECO:0000313" key="2">
    <source>
        <dbReference type="EMBL" id="HIZ65068.1"/>
    </source>
</evidence>
<feature type="transmembrane region" description="Helical" evidence="1">
    <location>
        <begin position="368"/>
        <end position="388"/>
    </location>
</feature>
<proteinExistence type="predicted"/>
<evidence type="ECO:0000256" key="1">
    <source>
        <dbReference type="SAM" id="Phobius"/>
    </source>
</evidence>
<feature type="transmembrane region" description="Helical" evidence="1">
    <location>
        <begin position="331"/>
        <end position="356"/>
    </location>
</feature>
<feature type="transmembrane region" description="Helical" evidence="1">
    <location>
        <begin position="20"/>
        <end position="37"/>
    </location>
</feature>
<dbReference type="AlphaFoldDB" id="A0A9D2FPM3"/>
<gene>
    <name evidence="2" type="ORF">H9809_04065</name>
</gene>
<keyword evidence="1" id="KW-0472">Membrane</keyword>
<reference evidence="2" key="1">
    <citation type="journal article" date="2021" name="PeerJ">
        <title>Extensive microbial diversity within the chicken gut microbiome revealed by metagenomics and culture.</title>
        <authorList>
            <person name="Gilroy R."/>
            <person name="Ravi A."/>
            <person name="Getino M."/>
            <person name="Pursley I."/>
            <person name="Horton D.L."/>
            <person name="Alikhan N.F."/>
            <person name="Baker D."/>
            <person name="Gharbi K."/>
            <person name="Hall N."/>
            <person name="Watson M."/>
            <person name="Adriaenssens E.M."/>
            <person name="Foster-Nyarko E."/>
            <person name="Jarju S."/>
            <person name="Secka A."/>
            <person name="Antonio M."/>
            <person name="Oren A."/>
            <person name="Chaudhuri R.R."/>
            <person name="La Ragione R."/>
            <person name="Hildebrand F."/>
            <person name="Pallen M.J."/>
        </authorList>
    </citation>
    <scope>NUCLEOTIDE SEQUENCE</scope>
    <source>
        <strain evidence="2">1068</strain>
    </source>
</reference>